<organism evidence="5 6">
    <name type="scientific">Austrofundulus limnaeus</name>
    <name type="common">Annual killifish</name>
    <dbReference type="NCBI Taxonomy" id="52670"/>
    <lineage>
        <taxon>Eukaryota</taxon>
        <taxon>Metazoa</taxon>
        <taxon>Chordata</taxon>
        <taxon>Craniata</taxon>
        <taxon>Vertebrata</taxon>
        <taxon>Euteleostomi</taxon>
        <taxon>Actinopterygii</taxon>
        <taxon>Neopterygii</taxon>
        <taxon>Teleostei</taxon>
        <taxon>Neoteleostei</taxon>
        <taxon>Acanthomorphata</taxon>
        <taxon>Ovalentaria</taxon>
        <taxon>Atherinomorphae</taxon>
        <taxon>Cyprinodontiformes</taxon>
        <taxon>Rivulidae</taxon>
        <taxon>Austrofundulus</taxon>
    </lineage>
</organism>
<accession>A0A2I4CLP0</accession>
<reference evidence="6 7" key="1">
    <citation type="submission" date="2025-04" db="UniProtKB">
        <authorList>
            <consortium name="RefSeq"/>
        </authorList>
    </citation>
    <scope>IDENTIFICATION</scope>
    <source>
        <strain evidence="6 7">Quisiro</strain>
        <tissue evidence="6 7">Liver</tissue>
    </source>
</reference>
<dbReference type="Gene3D" id="3.40.1090.10">
    <property type="entry name" value="Cytosolic phospholipase A2 catalytic domain"/>
    <property type="match status" value="1"/>
</dbReference>
<dbReference type="STRING" id="52670.A0A2I4CLP0"/>
<evidence type="ECO:0000313" key="5">
    <source>
        <dbReference type="Proteomes" id="UP000192220"/>
    </source>
</evidence>
<keyword evidence="1 3" id="KW-0378">Hydrolase</keyword>
<dbReference type="GeneID" id="106529932"/>
<dbReference type="GO" id="GO:0005544">
    <property type="term" value="F:calcium-dependent phospholipid binding"/>
    <property type="evidence" value="ECO:0007669"/>
    <property type="project" value="TreeGrafter"/>
</dbReference>
<dbReference type="RefSeq" id="XP_013880915.1">
    <property type="nucleotide sequence ID" value="XM_014025461.1"/>
</dbReference>
<dbReference type="SUPFAM" id="SSF52151">
    <property type="entry name" value="FabD/lysophospholipase-like"/>
    <property type="match status" value="1"/>
</dbReference>
<keyword evidence="2 3" id="KW-0443">Lipid metabolism</keyword>
<evidence type="ECO:0000259" key="4">
    <source>
        <dbReference type="PROSITE" id="PS51210"/>
    </source>
</evidence>
<protein>
    <submittedName>
        <fullName evidence="6 7">Cytosolic phospholipase A2 gamma-like</fullName>
    </submittedName>
</protein>
<dbReference type="PANTHER" id="PTHR10728:SF39">
    <property type="entry name" value="CYTOSOLIC PHOSPHOLIPASE A2 GAMMA"/>
    <property type="match status" value="1"/>
</dbReference>
<dbReference type="GO" id="GO:0005654">
    <property type="term" value="C:nucleoplasm"/>
    <property type="evidence" value="ECO:0007669"/>
    <property type="project" value="TreeGrafter"/>
</dbReference>
<dbReference type="OrthoDB" id="8442069at2759"/>
<dbReference type="KEGG" id="alim:106529932"/>
<dbReference type="AlphaFoldDB" id="A0A2I4CLP0"/>
<dbReference type="PANTHER" id="PTHR10728">
    <property type="entry name" value="CYTOSOLIC PHOSPHOLIPASE A2"/>
    <property type="match status" value="1"/>
</dbReference>
<evidence type="ECO:0000256" key="2">
    <source>
        <dbReference type="ARBA" id="ARBA00023098"/>
    </source>
</evidence>
<sequence>MNRSMASLYSDPKWSSNMEDAVSKLSGSGVELKQALAWVGEKTKEENFSLTDIWGVLTTAGVMKQMNERQLSHEVDRDVTNPYPIYCAVEKHSFSNGPFKGKWFEVSPHEAGFTELGLFVETSLLGSKFKSGKLLEKKPEMDIIQFQGIFGSALANEETVKKKLHAIGNIDAATEKYLHARKVFNNLICLFRSTIEDPIALSDLDQLQKILQDKCSCNDSVELRSKCPKEKESLLQQLNRDLLVAVQTWSQGLEDGGFKSHVSFITEHLIPLIIKWEWGTINNFLYQYQDSSVPPYLQSKEQFHLMDAGLLINVPYPSFLGDKRDIDLIIAPEYSAGNMFEVIKDK</sequence>
<name>A0A2I4CLP0_AUSLI</name>
<evidence type="ECO:0000256" key="1">
    <source>
        <dbReference type="ARBA" id="ARBA00022801"/>
    </source>
</evidence>
<dbReference type="GO" id="GO:0046475">
    <property type="term" value="P:glycerophospholipid catabolic process"/>
    <property type="evidence" value="ECO:0007669"/>
    <property type="project" value="TreeGrafter"/>
</dbReference>
<dbReference type="GO" id="GO:0047498">
    <property type="term" value="F:calcium-dependent phospholipase A2 activity"/>
    <property type="evidence" value="ECO:0007669"/>
    <property type="project" value="TreeGrafter"/>
</dbReference>
<proteinExistence type="predicted"/>
<dbReference type="InterPro" id="IPR016035">
    <property type="entry name" value="Acyl_Trfase/lysoPLipase"/>
</dbReference>
<feature type="domain" description="PLA2c" evidence="4">
    <location>
        <begin position="1"/>
        <end position="346"/>
    </location>
</feature>
<dbReference type="GO" id="GO:0005829">
    <property type="term" value="C:cytosol"/>
    <property type="evidence" value="ECO:0007669"/>
    <property type="project" value="TreeGrafter"/>
</dbReference>
<keyword evidence="3" id="KW-0442">Lipid degradation</keyword>
<dbReference type="PROSITE" id="PS51210">
    <property type="entry name" value="PLA2C"/>
    <property type="match status" value="1"/>
</dbReference>
<dbReference type="Pfam" id="PF01735">
    <property type="entry name" value="PLA2_B"/>
    <property type="match status" value="1"/>
</dbReference>
<dbReference type="RefSeq" id="XP_013880916.1">
    <property type="nucleotide sequence ID" value="XM_014025462.1"/>
</dbReference>
<evidence type="ECO:0000256" key="3">
    <source>
        <dbReference type="PROSITE-ProRule" id="PRU00555"/>
    </source>
</evidence>
<keyword evidence="5" id="KW-1185">Reference proteome</keyword>
<dbReference type="GO" id="GO:0005635">
    <property type="term" value="C:nuclear envelope"/>
    <property type="evidence" value="ECO:0007669"/>
    <property type="project" value="TreeGrafter"/>
</dbReference>
<dbReference type="InterPro" id="IPR002642">
    <property type="entry name" value="LysoPLipase_cat_dom"/>
</dbReference>
<dbReference type="GO" id="GO:0005509">
    <property type="term" value="F:calcium ion binding"/>
    <property type="evidence" value="ECO:0007669"/>
    <property type="project" value="TreeGrafter"/>
</dbReference>
<evidence type="ECO:0000313" key="6">
    <source>
        <dbReference type="RefSeq" id="XP_013880915.1"/>
    </source>
</evidence>
<evidence type="ECO:0000313" key="7">
    <source>
        <dbReference type="RefSeq" id="XP_013880916.1"/>
    </source>
</evidence>
<dbReference type="Proteomes" id="UP000192220">
    <property type="component" value="Unplaced"/>
</dbReference>
<gene>
    <name evidence="6 7" type="primary">LOC106529932</name>
</gene>